<protein>
    <submittedName>
        <fullName evidence="1">OsmC family protein</fullName>
    </submittedName>
</protein>
<organism evidence="1 2">
    <name type="scientific">Actinacidiphila oryziradicis</name>
    <dbReference type="NCBI Taxonomy" id="2571141"/>
    <lineage>
        <taxon>Bacteria</taxon>
        <taxon>Bacillati</taxon>
        <taxon>Actinomycetota</taxon>
        <taxon>Actinomycetes</taxon>
        <taxon>Kitasatosporales</taxon>
        <taxon>Streptomycetaceae</taxon>
        <taxon>Actinacidiphila</taxon>
    </lineage>
</organism>
<evidence type="ECO:0000313" key="1">
    <source>
        <dbReference type="EMBL" id="TJZ96519.1"/>
    </source>
</evidence>
<gene>
    <name evidence="1" type="ORF">FCI23_50835</name>
</gene>
<dbReference type="RefSeq" id="WP_136730757.1">
    <property type="nucleotide sequence ID" value="NZ_JAOPYF010000248.1"/>
</dbReference>
<dbReference type="InterPro" id="IPR003718">
    <property type="entry name" value="OsmC/Ohr_fam"/>
</dbReference>
<dbReference type="Pfam" id="PF02566">
    <property type="entry name" value="OsmC"/>
    <property type="match status" value="1"/>
</dbReference>
<dbReference type="PANTHER" id="PTHR39624:SF2">
    <property type="entry name" value="OSMC-LIKE PROTEIN"/>
    <property type="match status" value="1"/>
</dbReference>
<proteinExistence type="predicted"/>
<dbReference type="AlphaFoldDB" id="A0A4U0RL63"/>
<comment type="caution">
    <text evidence="1">The sequence shown here is derived from an EMBL/GenBank/DDBJ whole genome shotgun (WGS) entry which is preliminary data.</text>
</comment>
<dbReference type="PANTHER" id="PTHR39624">
    <property type="entry name" value="PROTEIN INVOLVED IN RIMO-MEDIATED BETA-METHYLTHIOLATION OF RIBOSOMAL PROTEIN S12 YCAO"/>
    <property type="match status" value="1"/>
</dbReference>
<dbReference type="InterPro" id="IPR036102">
    <property type="entry name" value="OsmC/Ohrsf"/>
</dbReference>
<dbReference type="Gene3D" id="3.30.300.20">
    <property type="match status" value="1"/>
</dbReference>
<accession>A0A4U0RL63</accession>
<dbReference type="EMBL" id="SUMC01000159">
    <property type="protein sequence ID" value="TJZ96519.1"/>
    <property type="molecule type" value="Genomic_DNA"/>
</dbReference>
<keyword evidence="2" id="KW-1185">Reference proteome</keyword>
<reference evidence="1 2" key="1">
    <citation type="submission" date="2019-04" db="EMBL/GenBank/DDBJ databases">
        <title>Streptomyces oryziradicis sp. nov., a novel actinomycete isolated from rhizosphere soil of rice (Oryza sativa L.).</title>
        <authorList>
            <person name="Li C."/>
        </authorList>
    </citation>
    <scope>NUCLEOTIDE SEQUENCE [LARGE SCALE GENOMIC DNA]</scope>
    <source>
        <strain evidence="1 2">NEAU-C40</strain>
    </source>
</reference>
<evidence type="ECO:0000313" key="2">
    <source>
        <dbReference type="Proteomes" id="UP000305778"/>
    </source>
</evidence>
<dbReference type="Proteomes" id="UP000305778">
    <property type="component" value="Unassembled WGS sequence"/>
</dbReference>
<dbReference type="SUPFAM" id="SSF82784">
    <property type="entry name" value="OsmC-like"/>
    <property type="match status" value="1"/>
</dbReference>
<dbReference type="OrthoDB" id="9789573at2"/>
<name>A0A4U0RL63_9ACTN</name>
<sequence length="148" mass="15954">MEKTDAPESHADAPAAKRVAAAVVHSTDENYRVEIRAGRHRLTADEPQVIGGADAGPPPFGLLLSALGSCTVITLRMYAQRKGWPLSDVRVRLGYEKGAESSRITRRIALAGDLDDAQRARLLDVAERTPVTLAVRDGVPIATSEDRD</sequence>
<dbReference type="InterPro" id="IPR015946">
    <property type="entry name" value="KH_dom-like_a/b"/>
</dbReference>